<protein>
    <submittedName>
        <fullName evidence="1">Uncharacterized protein</fullName>
    </submittedName>
</protein>
<accession>A0A0A9CEI3</accession>
<reference evidence="1" key="2">
    <citation type="journal article" date="2015" name="Data Brief">
        <title>Shoot transcriptome of the giant reed, Arundo donax.</title>
        <authorList>
            <person name="Barrero R.A."/>
            <person name="Guerrero F.D."/>
            <person name="Moolhuijzen P."/>
            <person name="Goolsby J.A."/>
            <person name="Tidwell J."/>
            <person name="Bellgard S.E."/>
            <person name="Bellgard M.I."/>
        </authorList>
    </citation>
    <scope>NUCLEOTIDE SEQUENCE</scope>
    <source>
        <tissue evidence="1">Shoot tissue taken approximately 20 cm above the soil surface</tissue>
    </source>
</reference>
<proteinExistence type="predicted"/>
<sequence>MLKKCWILKFQELLPWITMLWPEVISNKFSMKHREHGLK</sequence>
<dbReference type="AlphaFoldDB" id="A0A0A9CEI3"/>
<reference evidence="1" key="1">
    <citation type="submission" date="2014-09" db="EMBL/GenBank/DDBJ databases">
        <authorList>
            <person name="Magalhaes I.L.F."/>
            <person name="Oliveira U."/>
            <person name="Santos F.R."/>
            <person name="Vidigal T.H.D.A."/>
            <person name="Brescovit A.D."/>
            <person name="Santos A.J."/>
        </authorList>
    </citation>
    <scope>NUCLEOTIDE SEQUENCE</scope>
    <source>
        <tissue evidence="1">Shoot tissue taken approximately 20 cm above the soil surface</tissue>
    </source>
</reference>
<name>A0A0A9CEI3_ARUDO</name>
<dbReference type="EMBL" id="GBRH01223914">
    <property type="protein sequence ID" value="JAD73981.1"/>
    <property type="molecule type" value="Transcribed_RNA"/>
</dbReference>
<organism evidence="1">
    <name type="scientific">Arundo donax</name>
    <name type="common">Giant reed</name>
    <name type="synonym">Donax arundinaceus</name>
    <dbReference type="NCBI Taxonomy" id="35708"/>
    <lineage>
        <taxon>Eukaryota</taxon>
        <taxon>Viridiplantae</taxon>
        <taxon>Streptophyta</taxon>
        <taxon>Embryophyta</taxon>
        <taxon>Tracheophyta</taxon>
        <taxon>Spermatophyta</taxon>
        <taxon>Magnoliopsida</taxon>
        <taxon>Liliopsida</taxon>
        <taxon>Poales</taxon>
        <taxon>Poaceae</taxon>
        <taxon>PACMAD clade</taxon>
        <taxon>Arundinoideae</taxon>
        <taxon>Arundineae</taxon>
        <taxon>Arundo</taxon>
    </lineage>
</organism>
<evidence type="ECO:0000313" key="1">
    <source>
        <dbReference type="EMBL" id="JAD73981.1"/>
    </source>
</evidence>